<dbReference type="STRING" id="593117.TGAM_1905"/>
<dbReference type="AlphaFoldDB" id="C5A1Y8"/>
<name>C5A1Y8_THEGJ</name>
<organism evidence="2 3">
    <name type="scientific">Thermococcus gammatolerans (strain DSM 15229 / JCM 11827 / EJ3)</name>
    <dbReference type="NCBI Taxonomy" id="593117"/>
    <lineage>
        <taxon>Archaea</taxon>
        <taxon>Methanobacteriati</taxon>
        <taxon>Methanobacteriota</taxon>
        <taxon>Thermococci</taxon>
        <taxon>Thermococcales</taxon>
        <taxon>Thermococcaceae</taxon>
        <taxon>Thermococcus</taxon>
    </lineage>
</organism>
<dbReference type="eggNOG" id="arCOG12053">
    <property type="taxonomic scope" value="Archaea"/>
</dbReference>
<protein>
    <submittedName>
        <fullName evidence="2">Uncharacterized protein</fullName>
    </submittedName>
</protein>
<dbReference type="PaxDb" id="593117-TGAM_1905"/>
<sequence length="321" mass="36828">MKDKYIIVPLLITLLILYAGVVYFGSIPRDKHPKIPQLNSTYVYDRYLSPYAKRGFHLLAAQFREWHPHSGLEFEWRIYLYHPNGTLAYITIGSYGVSKREYPTFLDYSPIAMPIEALREFSPASSNRGYVDKIYFLNNTNYRIMKDEYHGISRCRNITSFLLGKEFKLVKGLRSGSETALLNVSPVGGVFVLTGSYSYNPLCRETWLVVQPYNKTHDRVGVIYADVDVWGFSPRQDLQVFNGSRYSWLIKKHSNKLGWGDVEGLLMNATGIYLNPHARLIFERSYKRGGLPGISSVIILNNGTVKTWGMWIERGRARNAS</sequence>
<evidence type="ECO:0000313" key="2">
    <source>
        <dbReference type="EMBL" id="ACS34407.1"/>
    </source>
</evidence>
<accession>C5A1Y8</accession>
<feature type="transmembrane region" description="Helical" evidence="1">
    <location>
        <begin position="6"/>
        <end position="25"/>
    </location>
</feature>
<dbReference type="EMBL" id="CP001398">
    <property type="protein sequence ID" value="ACS34407.1"/>
    <property type="molecule type" value="Genomic_DNA"/>
</dbReference>
<evidence type="ECO:0000256" key="1">
    <source>
        <dbReference type="SAM" id="Phobius"/>
    </source>
</evidence>
<keyword evidence="1" id="KW-0472">Membrane</keyword>
<dbReference type="PATRIC" id="fig|593117.10.peg.1915"/>
<dbReference type="RefSeq" id="WP_015859513.1">
    <property type="nucleotide sequence ID" value="NC_012804.1"/>
</dbReference>
<dbReference type="Proteomes" id="UP000001488">
    <property type="component" value="Chromosome"/>
</dbReference>
<dbReference type="HOGENOM" id="CLU_867727_0_0_2"/>
<keyword evidence="1" id="KW-0812">Transmembrane</keyword>
<dbReference type="KEGG" id="tga:TGAM_1905"/>
<dbReference type="GeneID" id="7988309"/>
<proteinExistence type="predicted"/>
<evidence type="ECO:0000313" key="3">
    <source>
        <dbReference type="Proteomes" id="UP000001488"/>
    </source>
</evidence>
<reference evidence="2 3" key="1">
    <citation type="journal article" date="2007" name="Genome Biol.">
        <title>Genome analysis and genome-wide proteomics of Thermococcus gammatolerans, the most radioresistant organism known amongst the Archaea.</title>
        <authorList>
            <person name="Zivanovic Y."/>
            <person name="Armengaud J."/>
            <person name="Lagorce A."/>
            <person name="Leplat C."/>
            <person name="Guerin P."/>
            <person name="Dutertre M."/>
            <person name="Anthouard V."/>
            <person name="Forterre P."/>
            <person name="Wincker P."/>
            <person name="Confalonieri F."/>
        </authorList>
    </citation>
    <scope>NUCLEOTIDE SEQUENCE [LARGE SCALE GENOMIC DNA]</scope>
    <source>
        <strain evidence="3">DSM 15229 / JCM 11827 / EJ3</strain>
    </source>
</reference>
<gene>
    <name evidence="2" type="ordered locus">TGAM_1905</name>
</gene>
<keyword evidence="1" id="KW-1133">Transmembrane helix</keyword>
<keyword evidence="3" id="KW-1185">Reference proteome</keyword>